<organism evidence="1 2">
    <name type="scientific">Hypoxylon rubiginosum</name>
    <dbReference type="NCBI Taxonomy" id="110542"/>
    <lineage>
        <taxon>Eukaryota</taxon>
        <taxon>Fungi</taxon>
        <taxon>Dikarya</taxon>
        <taxon>Ascomycota</taxon>
        <taxon>Pezizomycotina</taxon>
        <taxon>Sordariomycetes</taxon>
        <taxon>Xylariomycetidae</taxon>
        <taxon>Xylariales</taxon>
        <taxon>Hypoxylaceae</taxon>
        <taxon>Hypoxylon</taxon>
    </lineage>
</organism>
<name>A0ACC0DMC1_9PEZI</name>
<evidence type="ECO:0000313" key="2">
    <source>
        <dbReference type="Proteomes" id="UP001497680"/>
    </source>
</evidence>
<evidence type="ECO:0000313" key="1">
    <source>
        <dbReference type="EMBL" id="KAI6093665.1"/>
    </source>
</evidence>
<protein>
    <submittedName>
        <fullName evidence="1">Uncharacterized protein</fullName>
    </submittedName>
</protein>
<comment type="caution">
    <text evidence="1">The sequence shown here is derived from an EMBL/GenBank/DDBJ whole genome shotgun (WGS) entry which is preliminary data.</text>
</comment>
<gene>
    <name evidence="1" type="ORF">F4821DRAFT_3340</name>
</gene>
<keyword evidence="2" id="KW-1185">Reference proteome</keyword>
<dbReference type="EMBL" id="MU394280">
    <property type="protein sequence ID" value="KAI6093665.1"/>
    <property type="molecule type" value="Genomic_DNA"/>
</dbReference>
<proteinExistence type="predicted"/>
<dbReference type="Proteomes" id="UP001497680">
    <property type="component" value="Unassembled WGS sequence"/>
</dbReference>
<sequence length="246" mass="27362">MQNSEYGRASPYVQPLGPQSYGGYFYRPQHEPPSAQGSPKSYLPPPQQCRPPPPALFLKRESDISTLSLHGPDGRPLYHCVHTNRPSVSSKPDCIITHEPSGADVGSIRYHHWLSAGLDYWEVHGERGGSNLWAWRLEYADTQHTQWACYHEADLAGGWDPADCTPAARMTFGWAANKPLERDSVIGRCDIFDVGLLLNPARRNELDEFYTTAVVVIDGAFKARARAKKTHGSVGSKTFQGLKRTS</sequence>
<accession>A0ACC0DMC1</accession>
<reference evidence="1 2" key="1">
    <citation type="journal article" date="2022" name="New Phytol.">
        <title>Ecological generalism drives hyperdiversity of secondary metabolite gene clusters in xylarialean endophytes.</title>
        <authorList>
            <person name="Franco M.E.E."/>
            <person name="Wisecaver J.H."/>
            <person name="Arnold A.E."/>
            <person name="Ju Y.M."/>
            <person name="Slot J.C."/>
            <person name="Ahrendt S."/>
            <person name="Moore L.P."/>
            <person name="Eastman K.E."/>
            <person name="Scott K."/>
            <person name="Konkel Z."/>
            <person name="Mondo S.J."/>
            <person name="Kuo A."/>
            <person name="Hayes R.D."/>
            <person name="Haridas S."/>
            <person name="Andreopoulos B."/>
            <person name="Riley R."/>
            <person name="LaButti K."/>
            <person name="Pangilinan J."/>
            <person name="Lipzen A."/>
            <person name="Amirebrahimi M."/>
            <person name="Yan J."/>
            <person name="Adam C."/>
            <person name="Keymanesh K."/>
            <person name="Ng V."/>
            <person name="Louie K."/>
            <person name="Northen T."/>
            <person name="Drula E."/>
            <person name="Henrissat B."/>
            <person name="Hsieh H.M."/>
            <person name="Youens-Clark K."/>
            <person name="Lutzoni F."/>
            <person name="Miadlikowska J."/>
            <person name="Eastwood D.C."/>
            <person name="Hamelin R.C."/>
            <person name="Grigoriev I.V."/>
            <person name="U'Ren J.M."/>
        </authorList>
    </citation>
    <scope>NUCLEOTIDE SEQUENCE [LARGE SCALE GENOMIC DNA]</scope>
    <source>
        <strain evidence="1 2">ER1909</strain>
    </source>
</reference>